<evidence type="ECO:0000256" key="1">
    <source>
        <dbReference type="SAM" id="Phobius"/>
    </source>
</evidence>
<evidence type="ECO:0000313" key="3">
    <source>
        <dbReference type="Proteomes" id="UP001415857"/>
    </source>
</evidence>
<keyword evidence="1" id="KW-0812">Transmembrane</keyword>
<gene>
    <name evidence="2" type="ORF">L1049_009996</name>
</gene>
<comment type="caution">
    <text evidence="2">The sequence shown here is derived from an EMBL/GenBank/DDBJ whole genome shotgun (WGS) entry which is preliminary data.</text>
</comment>
<reference evidence="2 3" key="1">
    <citation type="journal article" date="2024" name="Plant J.">
        <title>Genome sequences and population genomics reveal climatic adaptation and genomic divergence between two closely related sweetgum species.</title>
        <authorList>
            <person name="Xu W.Q."/>
            <person name="Ren C.Q."/>
            <person name="Zhang X.Y."/>
            <person name="Comes H.P."/>
            <person name="Liu X.H."/>
            <person name="Li Y.G."/>
            <person name="Kettle C.J."/>
            <person name="Jalonen R."/>
            <person name="Gaisberger H."/>
            <person name="Ma Y.Z."/>
            <person name="Qiu Y.X."/>
        </authorList>
    </citation>
    <scope>NUCLEOTIDE SEQUENCE [LARGE SCALE GENOMIC DNA]</scope>
    <source>
        <strain evidence="2">Hangzhou</strain>
    </source>
</reference>
<feature type="transmembrane region" description="Helical" evidence="1">
    <location>
        <begin position="21"/>
        <end position="42"/>
    </location>
</feature>
<keyword evidence="1" id="KW-0472">Membrane</keyword>
<dbReference type="Proteomes" id="UP001415857">
    <property type="component" value="Unassembled WGS sequence"/>
</dbReference>
<name>A0AAP0R4H7_LIQFO</name>
<proteinExistence type="predicted"/>
<dbReference type="AlphaFoldDB" id="A0AAP0R4H7"/>
<protein>
    <submittedName>
        <fullName evidence="2">Uncharacterized protein</fullName>
    </submittedName>
</protein>
<evidence type="ECO:0000313" key="2">
    <source>
        <dbReference type="EMBL" id="KAK9267568.1"/>
    </source>
</evidence>
<keyword evidence="3" id="KW-1185">Reference proteome</keyword>
<keyword evidence="1" id="KW-1133">Transmembrane helix</keyword>
<accession>A0AAP0R4H7</accession>
<dbReference type="EMBL" id="JBBPBK010000016">
    <property type="protein sequence ID" value="KAK9267568.1"/>
    <property type="molecule type" value="Genomic_DNA"/>
</dbReference>
<organism evidence="2 3">
    <name type="scientific">Liquidambar formosana</name>
    <name type="common">Formosan gum</name>
    <dbReference type="NCBI Taxonomy" id="63359"/>
    <lineage>
        <taxon>Eukaryota</taxon>
        <taxon>Viridiplantae</taxon>
        <taxon>Streptophyta</taxon>
        <taxon>Embryophyta</taxon>
        <taxon>Tracheophyta</taxon>
        <taxon>Spermatophyta</taxon>
        <taxon>Magnoliopsida</taxon>
        <taxon>eudicotyledons</taxon>
        <taxon>Gunneridae</taxon>
        <taxon>Pentapetalae</taxon>
        <taxon>Saxifragales</taxon>
        <taxon>Altingiaceae</taxon>
        <taxon>Liquidambar</taxon>
    </lineage>
</organism>
<sequence>MKFFRSKWNTRSATSRFKGKNMIAYCLIWMTHYIPLVLVWQYRAARILKVYNERAHQEVTLRTFA</sequence>